<name>A0A915DV66_9BILA</name>
<evidence type="ECO:0000313" key="2">
    <source>
        <dbReference type="WBParaSite" id="jg23130"/>
    </source>
</evidence>
<accession>A0A915DV66</accession>
<sequence>MEFVIFSTVLRSSHYTVLLTDYSATIHNFNAVNQTPPNYREHLKIPLTIHYSMRLLDFQVLMYQPCKNLTKCRPLPVFLQYNLISASSPRSKFADERSKSPAGLLVRTWVSL</sequence>
<keyword evidence="1" id="KW-1185">Reference proteome</keyword>
<dbReference type="WBParaSite" id="jg23130">
    <property type="protein sequence ID" value="jg23130"/>
    <property type="gene ID" value="jg23130"/>
</dbReference>
<evidence type="ECO:0000313" key="1">
    <source>
        <dbReference type="Proteomes" id="UP000887574"/>
    </source>
</evidence>
<dbReference type="Proteomes" id="UP000887574">
    <property type="component" value="Unplaced"/>
</dbReference>
<organism evidence="1 2">
    <name type="scientific">Ditylenchus dipsaci</name>
    <dbReference type="NCBI Taxonomy" id="166011"/>
    <lineage>
        <taxon>Eukaryota</taxon>
        <taxon>Metazoa</taxon>
        <taxon>Ecdysozoa</taxon>
        <taxon>Nematoda</taxon>
        <taxon>Chromadorea</taxon>
        <taxon>Rhabditida</taxon>
        <taxon>Tylenchina</taxon>
        <taxon>Tylenchomorpha</taxon>
        <taxon>Sphaerularioidea</taxon>
        <taxon>Anguinidae</taxon>
        <taxon>Anguininae</taxon>
        <taxon>Ditylenchus</taxon>
    </lineage>
</organism>
<proteinExistence type="predicted"/>
<reference evidence="2" key="1">
    <citation type="submission" date="2022-11" db="UniProtKB">
        <authorList>
            <consortium name="WormBaseParasite"/>
        </authorList>
    </citation>
    <scope>IDENTIFICATION</scope>
</reference>
<protein>
    <submittedName>
        <fullName evidence="2">Uncharacterized protein</fullName>
    </submittedName>
</protein>
<dbReference type="AlphaFoldDB" id="A0A915DV66"/>